<name>J6EMV8_TRIAS</name>
<dbReference type="RefSeq" id="XP_014176487.1">
    <property type="nucleotide sequence ID" value="XM_014321012.1"/>
</dbReference>
<dbReference type="OrthoDB" id="9977870at2759"/>
<dbReference type="Pfam" id="PF01207">
    <property type="entry name" value="Dus"/>
    <property type="match status" value="1"/>
</dbReference>
<accession>J6EMV8</accession>
<evidence type="ECO:0000313" key="4">
    <source>
        <dbReference type="Proteomes" id="UP000002748"/>
    </source>
</evidence>
<dbReference type="SUPFAM" id="SSF51395">
    <property type="entry name" value="FMN-linked oxidoreductases"/>
    <property type="match status" value="1"/>
</dbReference>
<reference evidence="3 4" key="1">
    <citation type="journal article" date="2012" name="Eukaryot. Cell">
        <title>Draft genome sequence of CBS 2479, the standard type strain of Trichosporon asahii.</title>
        <authorList>
            <person name="Yang R.Y."/>
            <person name="Li H.T."/>
            <person name="Zhu H."/>
            <person name="Zhou G.P."/>
            <person name="Wang M."/>
            <person name="Wang L."/>
        </authorList>
    </citation>
    <scope>NUCLEOTIDE SEQUENCE [LARGE SCALE GENOMIC DNA]</scope>
    <source>
        <strain evidence="4">ATCC 90039 / CBS 2479 / JCM 2466 / KCTC 7840 / NCYC 2677 / UAMH 7654</strain>
    </source>
</reference>
<dbReference type="VEuPathDB" id="FungiDB:A1Q1_05803"/>
<dbReference type="InterPro" id="IPR035587">
    <property type="entry name" value="DUS-like_FMN-bd"/>
</dbReference>
<dbReference type="EMBL" id="ALBS01000322">
    <property type="protein sequence ID" value="EJT45654.1"/>
    <property type="molecule type" value="Genomic_DNA"/>
</dbReference>
<gene>
    <name evidence="3" type="ORF">A1Q1_05803</name>
</gene>
<dbReference type="AlphaFoldDB" id="J6EMV8"/>
<feature type="compositionally biased region" description="Low complexity" evidence="1">
    <location>
        <begin position="144"/>
        <end position="154"/>
    </location>
</feature>
<comment type="caution">
    <text evidence="3">The sequence shown here is derived from an EMBL/GenBank/DDBJ whole genome shotgun (WGS) entry which is preliminary data.</text>
</comment>
<dbReference type="PANTHER" id="PTHR11082:SF31">
    <property type="entry name" value="TRNA-DIHYDROURIDINE(20A_20B) SYNTHASE [NAD(P)+]-LIKE"/>
    <property type="match status" value="1"/>
</dbReference>
<feature type="region of interest" description="Disordered" evidence="1">
    <location>
        <begin position="1"/>
        <end position="20"/>
    </location>
</feature>
<dbReference type="Proteomes" id="UP000002748">
    <property type="component" value="Unassembled WGS sequence"/>
</dbReference>
<proteinExistence type="predicted"/>
<dbReference type="PANTHER" id="PTHR11082">
    <property type="entry name" value="TRNA-DIHYDROURIDINE SYNTHASE"/>
    <property type="match status" value="1"/>
</dbReference>
<feature type="region of interest" description="Disordered" evidence="1">
    <location>
        <begin position="124"/>
        <end position="155"/>
    </location>
</feature>
<evidence type="ECO:0000313" key="3">
    <source>
        <dbReference type="EMBL" id="EJT45654.1"/>
    </source>
</evidence>
<dbReference type="HOGENOM" id="CLU_702455_0_0_1"/>
<dbReference type="Gene3D" id="3.20.20.70">
    <property type="entry name" value="Aldolase class I"/>
    <property type="match status" value="1"/>
</dbReference>
<dbReference type="GO" id="GO:0017150">
    <property type="term" value="F:tRNA dihydrouridine synthase activity"/>
    <property type="evidence" value="ECO:0007669"/>
    <property type="project" value="TreeGrafter"/>
</dbReference>
<feature type="domain" description="DUS-like FMN-binding" evidence="2">
    <location>
        <begin position="181"/>
        <end position="348"/>
    </location>
</feature>
<evidence type="ECO:0000259" key="2">
    <source>
        <dbReference type="Pfam" id="PF01207"/>
    </source>
</evidence>
<sequence length="393" mass="42806">MSVDAVRNGDAHDAAPELPEPEVLPVRTMLEEFDVNVLAPLVRCSKPDISALPPPDIAVRDACDAHADDPGRGVLPRANSTHLGLLDERKRARRVLDGPLGSLDIAPRLTRTDPDRPLTVASLAPSPTAVALRSAQEQPPPRRPAGAGQPVSARCARRAAREPEWRLAGGRYRAAVAWAFKEGIGCALLRKPELVADMVRAVHGRMGWAFPISVKIRIDPELERTHTLVRNAIAAGASYVTIHGRTRHQASTEDVSLAGIRFAVECARGEVPAVGNGDIWSLGDAHTMRAKTGVKGVMAARGLLANPALFAGYERTPSHAVANFVNLATDYGLIYSLYHRHVAYMLEERFSKPEKVWFNSLGSTVQVVEYLQNRGLDFAQQREINDAVMGYRL</sequence>
<evidence type="ECO:0000256" key="1">
    <source>
        <dbReference type="SAM" id="MobiDB-lite"/>
    </source>
</evidence>
<protein>
    <recommendedName>
        <fullName evidence="2">DUS-like FMN-binding domain-containing protein</fullName>
    </recommendedName>
</protein>
<organism evidence="3 4">
    <name type="scientific">Trichosporon asahii var. asahii (strain ATCC 90039 / CBS 2479 / JCM 2466 / KCTC 7840 / NBRC 103889/ NCYC 2677 / UAMH 7654)</name>
    <name type="common">Yeast</name>
    <dbReference type="NCBI Taxonomy" id="1186058"/>
    <lineage>
        <taxon>Eukaryota</taxon>
        <taxon>Fungi</taxon>
        <taxon>Dikarya</taxon>
        <taxon>Basidiomycota</taxon>
        <taxon>Agaricomycotina</taxon>
        <taxon>Tremellomycetes</taxon>
        <taxon>Trichosporonales</taxon>
        <taxon>Trichosporonaceae</taxon>
        <taxon>Trichosporon</taxon>
    </lineage>
</organism>
<dbReference type="KEGG" id="tasa:A1Q1_05803"/>
<dbReference type="CDD" id="cd02801">
    <property type="entry name" value="DUS_like_FMN"/>
    <property type="match status" value="1"/>
</dbReference>
<dbReference type="GeneID" id="25989315"/>
<dbReference type="InterPro" id="IPR013785">
    <property type="entry name" value="Aldolase_TIM"/>
</dbReference>